<sequence>MIAERKSIVYPACFLLLDFEERSTFHSYWITGTREKPAKKPAAKGIGKKVAPTTPSIAKKPTAAAKSVNFEKRLNSFDSNVLIKYRPEDAAAKKETRMQFAQADKNGASIDSKKPIVVKFGLNPATSLSEQVANAVQLELRAELVAEQQKVHALEERLKAANDQAAELAHTLRHLLRERAASAPVQVLAWRNLNEFEYIGGGACGKIYAAELSPQNQGQSARDVVVKFFTNLKDFLDELEAFRNAGVHRHLAELVGVVHHPAIEPEKKGTWSWALVIERYEMDLFQFVEGKKPAVALIRIMLQICQCLTHLHARGLAHCDLKPENVLIDENGHAKVADLGFTTFKKDAVARGTRHYMSPEVYAAYQHGDKHLQDCQALHEMGPNQFWESVDIFALGTTFLTLCKRSDEVSPPILQVIQRCIASNPSARPSFAKVEQQLSELMAQTGEAVEAEFEEVLTAAPDAEDCTYLKAVETEPMCTAWKSQSKQMAQTGEAVEAEFEEVLTAAPDAEDCTYLKAVETEPLCTASKSQSKLMAQTGEAVEAEFEEVLTAAPDAEDCTYLKAVETEPLCTAWKSQSKQMAQTGEAVEAEFEEVLTAAPDAEDCTYLKAVETEPMCTASKSQSKLTGEAAEGVFEEMMKAAQNWAMCTAPKYNSKLTAQEAKAEVELVPMMVYRARRC</sequence>
<dbReference type="PANTHER" id="PTHR44329:SF260">
    <property type="entry name" value="PROTEIN KINASE DOMAIN-CONTAINING PROTEIN"/>
    <property type="match status" value="1"/>
</dbReference>
<evidence type="ECO:0000259" key="2">
    <source>
        <dbReference type="PROSITE" id="PS50011"/>
    </source>
</evidence>
<dbReference type="InterPro" id="IPR008271">
    <property type="entry name" value="Ser/Thr_kinase_AS"/>
</dbReference>
<keyword evidence="1" id="KW-0175">Coiled coil</keyword>
<accession>A0AAE0BZM7</accession>
<dbReference type="GO" id="GO:0004674">
    <property type="term" value="F:protein serine/threonine kinase activity"/>
    <property type="evidence" value="ECO:0007669"/>
    <property type="project" value="TreeGrafter"/>
</dbReference>
<dbReference type="InterPro" id="IPR011009">
    <property type="entry name" value="Kinase-like_dom_sf"/>
</dbReference>
<name>A0AAE0BZM7_9CHLO</name>
<dbReference type="AlphaFoldDB" id="A0AAE0BZM7"/>
<evidence type="ECO:0000313" key="4">
    <source>
        <dbReference type="Proteomes" id="UP001190700"/>
    </source>
</evidence>
<dbReference type="GO" id="GO:0005524">
    <property type="term" value="F:ATP binding"/>
    <property type="evidence" value="ECO:0007669"/>
    <property type="project" value="InterPro"/>
</dbReference>
<dbReference type="InterPro" id="IPR000719">
    <property type="entry name" value="Prot_kinase_dom"/>
</dbReference>
<dbReference type="EMBL" id="LGRX02030357">
    <property type="protein sequence ID" value="KAK3245728.1"/>
    <property type="molecule type" value="Genomic_DNA"/>
</dbReference>
<comment type="caution">
    <text evidence="3">The sequence shown here is derived from an EMBL/GenBank/DDBJ whole genome shotgun (WGS) entry which is preliminary data.</text>
</comment>
<keyword evidence="4" id="KW-1185">Reference proteome</keyword>
<dbReference type="PANTHER" id="PTHR44329">
    <property type="entry name" value="SERINE/THREONINE-PROTEIN KINASE TNNI3K-RELATED"/>
    <property type="match status" value="1"/>
</dbReference>
<dbReference type="Pfam" id="PF00069">
    <property type="entry name" value="Pkinase"/>
    <property type="match status" value="1"/>
</dbReference>
<dbReference type="PROSITE" id="PS50011">
    <property type="entry name" value="PROTEIN_KINASE_DOM"/>
    <property type="match status" value="1"/>
</dbReference>
<evidence type="ECO:0000256" key="1">
    <source>
        <dbReference type="SAM" id="Coils"/>
    </source>
</evidence>
<gene>
    <name evidence="3" type="ORF">CYMTET_44721</name>
</gene>
<dbReference type="InterPro" id="IPR051681">
    <property type="entry name" value="Ser/Thr_Kinases-Pseudokinases"/>
</dbReference>
<dbReference type="CDD" id="cd00180">
    <property type="entry name" value="PKc"/>
    <property type="match status" value="1"/>
</dbReference>
<dbReference type="Gene3D" id="1.10.510.10">
    <property type="entry name" value="Transferase(Phosphotransferase) domain 1"/>
    <property type="match status" value="1"/>
</dbReference>
<dbReference type="PROSITE" id="PS00108">
    <property type="entry name" value="PROTEIN_KINASE_ST"/>
    <property type="match status" value="1"/>
</dbReference>
<dbReference type="SMART" id="SM00220">
    <property type="entry name" value="S_TKc"/>
    <property type="match status" value="1"/>
</dbReference>
<feature type="domain" description="Protein kinase" evidence="2">
    <location>
        <begin position="193"/>
        <end position="442"/>
    </location>
</feature>
<reference evidence="3 4" key="1">
    <citation type="journal article" date="2015" name="Genome Biol. Evol.">
        <title>Comparative Genomics of a Bacterivorous Green Alga Reveals Evolutionary Causalities and Consequences of Phago-Mixotrophic Mode of Nutrition.</title>
        <authorList>
            <person name="Burns J.A."/>
            <person name="Paasch A."/>
            <person name="Narechania A."/>
            <person name="Kim E."/>
        </authorList>
    </citation>
    <scope>NUCLEOTIDE SEQUENCE [LARGE SCALE GENOMIC DNA]</scope>
    <source>
        <strain evidence="3 4">PLY_AMNH</strain>
    </source>
</reference>
<evidence type="ECO:0000313" key="3">
    <source>
        <dbReference type="EMBL" id="KAK3245728.1"/>
    </source>
</evidence>
<protein>
    <recommendedName>
        <fullName evidence="2">Protein kinase domain-containing protein</fullName>
    </recommendedName>
</protein>
<organism evidence="3 4">
    <name type="scientific">Cymbomonas tetramitiformis</name>
    <dbReference type="NCBI Taxonomy" id="36881"/>
    <lineage>
        <taxon>Eukaryota</taxon>
        <taxon>Viridiplantae</taxon>
        <taxon>Chlorophyta</taxon>
        <taxon>Pyramimonadophyceae</taxon>
        <taxon>Pyramimonadales</taxon>
        <taxon>Pyramimonadaceae</taxon>
        <taxon>Cymbomonas</taxon>
    </lineage>
</organism>
<proteinExistence type="predicted"/>
<dbReference type="SUPFAM" id="SSF56112">
    <property type="entry name" value="Protein kinase-like (PK-like)"/>
    <property type="match status" value="1"/>
</dbReference>
<feature type="coiled-coil region" evidence="1">
    <location>
        <begin position="137"/>
        <end position="178"/>
    </location>
</feature>
<dbReference type="Proteomes" id="UP001190700">
    <property type="component" value="Unassembled WGS sequence"/>
</dbReference>